<dbReference type="Proteomes" id="UP001163846">
    <property type="component" value="Unassembled WGS sequence"/>
</dbReference>
<evidence type="ECO:0000313" key="3">
    <source>
        <dbReference type="Proteomes" id="UP001163846"/>
    </source>
</evidence>
<comment type="caution">
    <text evidence="2">The sequence shown here is derived from an EMBL/GenBank/DDBJ whole genome shotgun (WGS) entry which is preliminary data.</text>
</comment>
<sequence length="293" mass="32284">TKDDPVGIAHELSQTKEELERVRRDLEISRNSVQTLQETVSLHLDTISVKDDQINVLNTLVATLENRVSTVQASSMVALQQHTDMLLAHNTTSANLDSAVSFIRKLSHALLLQRSLDLEPFLIAIRRDLATLSQHCRDADWTQTVGMYHYMIQSLQTIKDITSSAAYARAHQTELIDLDGMVESAKHIIAEAHGGVSIPAMDLSVHRLDPELPGALRNTSDSNWVAPDSVSLPHASSDTSTSIFGDDYTMTTPETVSHCSSPAYQPFSPEVDVGDYGGEEDFYGDLAYPHLDD</sequence>
<feature type="coiled-coil region" evidence="1">
    <location>
        <begin position="9"/>
        <end position="39"/>
    </location>
</feature>
<name>A0AA38UAV8_9AGAR</name>
<organism evidence="2 3">
    <name type="scientific">Lentinula raphanica</name>
    <dbReference type="NCBI Taxonomy" id="153919"/>
    <lineage>
        <taxon>Eukaryota</taxon>
        <taxon>Fungi</taxon>
        <taxon>Dikarya</taxon>
        <taxon>Basidiomycota</taxon>
        <taxon>Agaricomycotina</taxon>
        <taxon>Agaricomycetes</taxon>
        <taxon>Agaricomycetidae</taxon>
        <taxon>Agaricales</taxon>
        <taxon>Marasmiineae</taxon>
        <taxon>Omphalotaceae</taxon>
        <taxon>Lentinula</taxon>
    </lineage>
</organism>
<gene>
    <name evidence="2" type="ORF">F5878DRAFT_666788</name>
</gene>
<proteinExistence type="predicted"/>
<keyword evidence="1" id="KW-0175">Coiled coil</keyword>
<keyword evidence="3" id="KW-1185">Reference proteome</keyword>
<reference evidence="2" key="1">
    <citation type="submission" date="2022-08" db="EMBL/GenBank/DDBJ databases">
        <authorList>
            <consortium name="DOE Joint Genome Institute"/>
            <person name="Min B."/>
            <person name="Riley R."/>
            <person name="Sierra-Patev S."/>
            <person name="Naranjo-Ortiz M."/>
            <person name="Looney B."/>
            <person name="Konkel Z."/>
            <person name="Slot J.C."/>
            <person name="Sakamoto Y."/>
            <person name="Steenwyk J.L."/>
            <person name="Rokas A."/>
            <person name="Carro J."/>
            <person name="Camarero S."/>
            <person name="Ferreira P."/>
            <person name="Molpeceres G."/>
            <person name="Ruiz-Duenas F.J."/>
            <person name="Serrano A."/>
            <person name="Henrissat B."/>
            <person name="Drula E."/>
            <person name="Hughes K.W."/>
            <person name="Mata J.L."/>
            <person name="Ishikawa N.K."/>
            <person name="Vargas-Isla R."/>
            <person name="Ushijima S."/>
            <person name="Smith C.A."/>
            <person name="Ahrendt S."/>
            <person name="Andreopoulos W."/>
            <person name="He G."/>
            <person name="Labutti K."/>
            <person name="Lipzen A."/>
            <person name="Ng V."/>
            <person name="Sandor L."/>
            <person name="Barry K."/>
            <person name="Martinez A.T."/>
            <person name="Xiao Y."/>
            <person name="Gibbons J.G."/>
            <person name="Terashima K."/>
            <person name="Hibbett D.S."/>
            <person name="Grigoriev I.V."/>
        </authorList>
    </citation>
    <scope>NUCLEOTIDE SEQUENCE</scope>
    <source>
        <strain evidence="2">TFB9207</strain>
    </source>
</reference>
<dbReference type="EMBL" id="MU807043">
    <property type="protein sequence ID" value="KAJ3832202.1"/>
    <property type="molecule type" value="Genomic_DNA"/>
</dbReference>
<evidence type="ECO:0000313" key="2">
    <source>
        <dbReference type="EMBL" id="KAJ3832202.1"/>
    </source>
</evidence>
<feature type="non-terminal residue" evidence="2">
    <location>
        <position position="1"/>
    </location>
</feature>
<accession>A0AA38UAV8</accession>
<dbReference type="AlphaFoldDB" id="A0AA38UAV8"/>
<protein>
    <submittedName>
        <fullName evidence="2">Uncharacterized protein</fullName>
    </submittedName>
</protein>
<evidence type="ECO:0000256" key="1">
    <source>
        <dbReference type="SAM" id="Coils"/>
    </source>
</evidence>